<proteinExistence type="predicted"/>
<dbReference type="EMBL" id="AYRZ02000032">
    <property type="protein sequence ID" value="PHT63464.1"/>
    <property type="molecule type" value="Genomic_DNA"/>
</dbReference>
<dbReference type="PANTHER" id="PTHR31790">
    <property type="entry name" value="OS02G0783600 PROTEIN"/>
    <property type="match status" value="1"/>
</dbReference>
<sequence>MVTRELKLVLEQQFCSEVKEEALYCDSSVYPKPTKPRLWNPSTKKVRYIGRSGAYNECSKTVYGFGYDELTDDYKVVEIIDPRFLCSINIYSVRRKCWKRLSESPKLVGKYCYLVNGALHWEAFPKHNRKRSNLPSSILSINLSTEAYQELDFPQPEHQLSHEPIDTRIGVLKDCLCVCFYSSFNRVQVWMMKEYGMKESWYKFASIPHMLVRGRQCVPPIWLFENGEILLIHGYKLMTYNPSEGNFKRCFRSADAEWRKCNNIDRYRWDNHHNLFKRPECYVQSLIDLP</sequence>
<dbReference type="Proteomes" id="UP000222542">
    <property type="component" value="Unassembled WGS sequence"/>
</dbReference>
<dbReference type="InterPro" id="IPR052361">
    <property type="entry name" value="F-box_domain"/>
</dbReference>
<accession>A0A2G2Y137</accession>
<dbReference type="Pfam" id="PF07734">
    <property type="entry name" value="FBA_1"/>
    <property type="match status" value="1"/>
</dbReference>
<organism evidence="2 3">
    <name type="scientific">Capsicum annuum</name>
    <name type="common">Capsicum pepper</name>
    <dbReference type="NCBI Taxonomy" id="4072"/>
    <lineage>
        <taxon>Eukaryota</taxon>
        <taxon>Viridiplantae</taxon>
        <taxon>Streptophyta</taxon>
        <taxon>Embryophyta</taxon>
        <taxon>Tracheophyta</taxon>
        <taxon>Spermatophyta</taxon>
        <taxon>Magnoliopsida</taxon>
        <taxon>eudicotyledons</taxon>
        <taxon>Gunneridae</taxon>
        <taxon>Pentapetalae</taxon>
        <taxon>asterids</taxon>
        <taxon>lamiids</taxon>
        <taxon>Solanales</taxon>
        <taxon>Solanaceae</taxon>
        <taxon>Solanoideae</taxon>
        <taxon>Capsiceae</taxon>
        <taxon>Capsicum</taxon>
    </lineage>
</organism>
<dbReference type="NCBIfam" id="TIGR01640">
    <property type="entry name" value="F_box_assoc_1"/>
    <property type="match status" value="1"/>
</dbReference>
<gene>
    <name evidence="2" type="ORF">T459_32688</name>
</gene>
<dbReference type="PANTHER" id="PTHR31790:SF583">
    <property type="entry name" value="F-BOX PROTEIN CPR30-LIKE ISOFORM X1"/>
    <property type="match status" value="1"/>
</dbReference>
<feature type="domain" description="F-box associated beta-propeller type 1" evidence="1">
    <location>
        <begin position="33"/>
        <end position="287"/>
    </location>
</feature>
<dbReference type="InterPro" id="IPR006527">
    <property type="entry name" value="F-box-assoc_dom_typ1"/>
</dbReference>
<evidence type="ECO:0000259" key="1">
    <source>
        <dbReference type="Pfam" id="PF07734"/>
    </source>
</evidence>
<keyword evidence="3" id="KW-1185">Reference proteome</keyword>
<reference evidence="2 3" key="1">
    <citation type="journal article" date="2014" name="Nat. Genet.">
        <title>Genome sequence of the hot pepper provides insights into the evolution of pungency in Capsicum species.</title>
        <authorList>
            <person name="Kim S."/>
            <person name="Park M."/>
            <person name="Yeom S.I."/>
            <person name="Kim Y.M."/>
            <person name="Lee J.M."/>
            <person name="Lee H.A."/>
            <person name="Seo E."/>
            <person name="Choi J."/>
            <person name="Cheong K."/>
            <person name="Kim K.T."/>
            <person name="Jung K."/>
            <person name="Lee G.W."/>
            <person name="Oh S.K."/>
            <person name="Bae C."/>
            <person name="Kim S.B."/>
            <person name="Lee H.Y."/>
            <person name="Kim S.Y."/>
            <person name="Kim M.S."/>
            <person name="Kang B.C."/>
            <person name="Jo Y.D."/>
            <person name="Yang H.B."/>
            <person name="Jeong H.J."/>
            <person name="Kang W.H."/>
            <person name="Kwon J.K."/>
            <person name="Shin C."/>
            <person name="Lim J.Y."/>
            <person name="Park J.H."/>
            <person name="Huh J.H."/>
            <person name="Kim J.S."/>
            <person name="Kim B.D."/>
            <person name="Cohen O."/>
            <person name="Paran I."/>
            <person name="Suh M.C."/>
            <person name="Lee S.B."/>
            <person name="Kim Y.K."/>
            <person name="Shin Y."/>
            <person name="Noh S.J."/>
            <person name="Park J."/>
            <person name="Seo Y.S."/>
            <person name="Kwon S.Y."/>
            <person name="Kim H.A."/>
            <person name="Park J.M."/>
            <person name="Kim H.J."/>
            <person name="Choi S.B."/>
            <person name="Bosland P.W."/>
            <person name="Reeves G."/>
            <person name="Jo S.H."/>
            <person name="Lee B.W."/>
            <person name="Cho H.T."/>
            <person name="Choi H.S."/>
            <person name="Lee M.S."/>
            <person name="Yu Y."/>
            <person name="Do Choi Y."/>
            <person name="Park B.S."/>
            <person name="van Deynze A."/>
            <person name="Ashrafi H."/>
            <person name="Hill T."/>
            <person name="Kim W.T."/>
            <person name="Pai H.S."/>
            <person name="Ahn H.K."/>
            <person name="Yeam I."/>
            <person name="Giovannoni J.J."/>
            <person name="Rose J.K."/>
            <person name="Sorensen I."/>
            <person name="Lee S.J."/>
            <person name="Kim R.W."/>
            <person name="Choi I.Y."/>
            <person name="Choi B.S."/>
            <person name="Lim J.S."/>
            <person name="Lee Y.H."/>
            <person name="Choi D."/>
        </authorList>
    </citation>
    <scope>NUCLEOTIDE SEQUENCE [LARGE SCALE GENOMIC DNA]</scope>
    <source>
        <strain evidence="3">cv. CM334</strain>
    </source>
</reference>
<evidence type="ECO:0000313" key="3">
    <source>
        <dbReference type="Proteomes" id="UP000222542"/>
    </source>
</evidence>
<name>A0A2G2Y137_CAPAN</name>
<dbReference type="InterPro" id="IPR017451">
    <property type="entry name" value="F-box-assoc_interact_dom"/>
</dbReference>
<dbReference type="OMA" id="HMERRIW"/>
<evidence type="ECO:0000313" key="2">
    <source>
        <dbReference type="EMBL" id="PHT63464.1"/>
    </source>
</evidence>
<dbReference type="Gramene" id="PHT63464">
    <property type="protein sequence ID" value="PHT63464"/>
    <property type="gene ID" value="T459_32688"/>
</dbReference>
<comment type="caution">
    <text evidence="2">The sequence shown here is derived from an EMBL/GenBank/DDBJ whole genome shotgun (WGS) entry which is preliminary data.</text>
</comment>
<dbReference type="AlphaFoldDB" id="A0A2G2Y137"/>
<reference evidence="2 3" key="2">
    <citation type="journal article" date="2017" name="Genome Biol.">
        <title>New reference genome sequences of hot pepper reveal the massive evolution of plant disease-resistance genes by retroduplication.</title>
        <authorList>
            <person name="Kim S."/>
            <person name="Park J."/>
            <person name="Yeom S.I."/>
            <person name="Kim Y.M."/>
            <person name="Seo E."/>
            <person name="Kim K.T."/>
            <person name="Kim M.S."/>
            <person name="Lee J.M."/>
            <person name="Cheong K."/>
            <person name="Shin H.S."/>
            <person name="Kim S.B."/>
            <person name="Han K."/>
            <person name="Lee J."/>
            <person name="Park M."/>
            <person name="Lee H.A."/>
            <person name="Lee H.Y."/>
            <person name="Lee Y."/>
            <person name="Oh S."/>
            <person name="Lee J.H."/>
            <person name="Choi E."/>
            <person name="Choi E."/>
            <person name="Lee S.E."/>
            <person name="Jeon J."/>
            <person name="Kim H."/>
            <person name="Choi G."/>
            <person name="Song H."/>
            <person name="Lee J."/>
            <person name="Lee S.C."/>
            <person name="Kwon J.K."/>
            <person name="Lee H.Y."/>
            <person name="Koo N."/>
            <person name="Hong Y."/>
            <person name="Kim R.W."/>
            <person name="Kang W.H."/>
            <person name="Huh J.H."/>
            <person name="Kang B.C."/>
            <person name="Yang T.J."/>
            <person name="Lee Y.H."/>
            <person name="Bennetzen J.L."/>
            <person name="Choi D."/>
        </authorList>
    </citation>
    <scope>NUCLEOTIDE SEQUENCE [LARGE SCALE GENOMIC DNA]</scope>
    <source>
        <strain evidence="3">cv. CM334</strain>
    </source>
</reference>
<protein>
    <recommendedName>
        <fullName evidence="1">F-box associated beta-propeller type 1 domain-containing protein</fullName>
    </recommendedName>
</protein>